<dbReference type="EMBL" id="BLXT01004129">
    <property type="protein sequence ID" value="GFO09838.1"/>
    <property type="molecule type" value="Genomic_DNA"/>
</dbReference>
<evidence type="ECO:0000313" key="1">
    <source>
        <dbReference type="EMBL" id="GFO09838.1"/>
    </source>
</evidence>
<proteinExistence type="predicted"/>
<sequence>MEFCYPPCQSDKRNKTGLVIRAATRSVSVLTSQSKLYVSSPTDQHFRVTEPSRQKKYIPYPPLPLTPVDDQSVYAATNSLYNYQFVPGTRLEELGGTFCLCCPSVRCPNGFREVLGTGVKMKNGAHFRKHLILWYEIGNHVKDWRIINSTSLRAKLSAKDQSIVFLLLRRYLS</sequence>
<comment type="caution">
    <text evidence="1">The sequence shown here is derived from an EMBL/GenBank/DDBJ whole genome shotgun (WGS) entry which is preliminary data.</text>
</comment>
<dbReference type="Proteomes" id="UP000735302">
    <property type="component" value="Unassembled WGS sequence"/>
</dbReference>
<reference evidence="1 2" key="1">
    <citation type="journal article" date="2021" name="Elife">
        <title>Chloroplast acquisition without the gene transfer in kleptoplastic sea slugs, Plakobranchus ocellatus.</title>
        <authorList>
            <person name="Maeda T."/>
            <person name="Takahashi S."/>
            <person name="Yoshida T."/>
            <person name="Shimamura S."/>
            <person name="Takaki Y."/>
            <person name="Nagai Y."/>
            <person name="Toyoda A."/>
            <person name="Suzuki Y."/>
            <person name="Arimoto A."/>
            <person name="Ishii H."/>
            <person name="Satoh N."/>
            <person name="Nishiyama T."/>
            <person name="Hasebe M."/>
            <person name="Maruyama T."/>
            <person name="Minagawa J."/>
            <person name="Obokata J."/>
            <person name="Shigenobu S."/>
        </authorList>
    </citation>
    <scope>NUCLEOTIDE SEQUENCE [LARGE SCALE GENOMIC DNA]</scope>
</reference>
<gene>
    <name evidence="1" type="ORF">PoB_003634300</name>
</gene>
<dbReference type="AlphaFoldDB" id="A0AAV4ATF2"/>
<accession>A0AAV4ATF2</accession>
<evidence type="ECO:0000313" key="2">
    <source>
        <dbReference type="Proteomes" id="UP000735302"/>
    </source>
</evidence>
<name>A0AAV4ATF2_9GAST</name>
<keyword evidence="2" id="KW-1185">Reference proteome</keyword>
<organism evidence="1 2">
    <name type="scientific">Plakobranchus ocellatus</name>
    <dbReference type="NCBI Taxonomy" id="259542"/>
    <lineage>
        <taxon>Eukaryota</taxon>
        <taxon>Metazoa</taxon>
        <taxon>Spiralia</taxon>
        <taxon>Lophotrochozoa</taxon>
        <taxon>Mollusca</taxon>
        <taxon>Gastropoda</taxon>
        <taxon>Heterobranchia</taxon>
        <taxon>Euthyneura</taxon>
        <taxon>Panpulmonata</taxon>
        <taxon>Sacoglossa</taxon>
        <taxon>Placobranchoidea</taxon>
        <taxon>Plakobranchidae</taxon>
        <taxon>Plakobranchus</taxon>
    </lineage>
</organism>
<protein>
    <submittedName>
        <fullName evidence="1">Uncharacterized protein</fullName>
    </submittedName>
</protein>